<protein>
    <recommendedName>
        <fullName evidence="12">Phosphoserine aminotransferase</fullName>
        <ecNumber evidence="12">2.6.1.52</ecNumber>
    </recommendedName>
    <alternativeName>
        <fullName evidence="12">Phosphohydroxythreonine aminotransferase</fullName>
        <shortName evidence="12">PSAT</shortName>
    </alternativeName>
</protein>
<keyword evidence="15" id="KW-1185">Reference proteome</keyword>
<comment type="catalytic activity">
    <reaction evidence="11 12">
        <text>O-phospho-L-serine + 2-oxoglutarate = 3-phosphooxypyruvate + L-glutamate</text>
        <dbReference type="Rhea" id="RHEA:14329"/>
        <dbReference type="ChEBI" id="CHEBI:16810"/>
        <dbReference type="ChEBI" id="CHEBI:18110"/>
        <dbReference type="ChEBI" id="CHEBI:29985"/>
        <dbReference type="ChEBI" id="CHEBI:57524"/>
        <dbReference type="EC" id="2.6.1.52"/>
    </reaction>
</comment>
<keyword evidence="6 12" id="KW-0808">Transferase</keyword>
<evidence type="ECO:0000256" key="7">
    <source>
        <dbReference type="ARBA" id="ARBA00022898"/>
    </source>
</evidence>
<evidence type="ECO:0000256" key="1">
    <source>
        <dbReference type="ARBA" id="ARBA00004915"/>
    </source>
</evidence>
<dbReference type="GO" id="GO:0006564">
    <property type="term" value="P:L-serine biosynthetic process"/>
    <property type="evidence" value="ECO:0007669"/>
    <property type="project" value="UniProtKB-UniRule"/>
</dbReference>
<comment type="caution">
    <text evidence="14">The sequence shown here is derived from an EMBL/GenBank/DDBJ whole genome shotgun (WGS) entry which is preliminary data.</text>
</comment>
<evidence type="ECO:0000313" key="14">
    <source>
        <dbReference type="EMBL" id="RJY10424.1"/>
    </source>
</evidence>
<dbReference type="PIRSF" id="PIRSF000525">
    <property type="entry name" value="SerC"/>
    <property type="match status" value="1"/>
</dbReference>
<feature type="binding site" evidence="12">
    <location>
        <begin position="76"/>
        <end position="77"/>
    </location>
    <ligand>
        <name>pyridoxal 5'-phosphate</name>
        <dbReference type="ChEBI" id="CHEBI:597326"/>
    </ligand>
</feature>
<evidence type="ECO:0000256" key="2">
    <source>
        <dbReference type="ARBA" id="ARBA00005099"/>
    </source>
</evidence>
<evidence type="ECO:0000313" key="15">
    <source>
        <dbReference type="Proteomes" id="UP000273022"/>
    </source>
</evidence>
<evidence type="ECO:0000256" key="4">
    <source>
        <dbReference type="ARBA" id="ARBA00022576"/>
    </source>
</evidence>
<comment type="function">
    <text evidence="12">Catalyzes the reversible conversion of 3-phosphohydroxypyruvate to phosphoserine and of 3-hydroxy-2-oxo-4-phosphonooxybutanoate to phosphohydroxythreonine.</text>
</comment>
<organism evidence="14 15">
    <name type="scientific">Parashewanella spongiae</name>
    <dbReference type="NCBI Taxonomy" id="342950"/>
    <lineage>
        <taxon>Bacteria</taxon>
        <taxon>Pseudomonadati</taxon>
        <taxon>Pseudomonadota</taxon>
        <taxon>Gammaproteobacteria</taxon>
        <taxon>Alteromonadales</taxon>
        <taxon>Shewanellaceae</taxon>
        <taxon>Parashewanella</taxon>
    </lineage>
</organism>
<dbReference type="HAMAP" id="MF_00160">
    <property type="entry name" value="SerC_aminotrans_5"/>
    <property type="match status" value="1"/>
</dbReference>
<evidence type="ECO:0000259" key="13">
    <source>
        <dbReference type="Pfam" id="PF00266"/>
    </source>
</evidence>
<dbReference type="AlphaFoldDB" id="A0A3A6TQG2"/>
<evidence type="ECO:0000256" key="9">
    <source>
        <dbReference type="ARBA" id="ARBA00023299"/>
    </source>
</evidence>
<dbReference type="RefSeq" id="WP_121854407.1">
    <property type="nucleotide sequence ID" value="NZ_CP037952.1"/>
</dbReference>
<feature type="binding site" evidence="12">
    <location>
        <position position="177"/>
    </location>
    <ligand>
        <name>pyridoxal 5'-phosphate</name>
        <dbReference type="ChEBI" id="CHEBI:597326"/>
    </ligand>
</feature>
<sequence>MTDVYNFCAGPAMLPAQVMKKAQKELLNWDGLGTSVMEVSHRSSEFKKLAKQADQDLRELMSIPDNYHVLFMHGGGRAQFAAVVNNFLGSNGKALYLTSGQWSQAAAEEAIRLVGPKGVDTIDVTKNEVEPVVKSISIPDFNNMNDEYRYLHFCPNETVDGIEIFDDISSPWPIVADMSSNILSRQIDVSRYAVIYAGAQKNIGPSGLSIVIIRNDMLKLPKLPQASIFNYQMQVESGSMYNTPPTFAWYLAAEVFKWLKQNGGVAQIEENNYKKAELLYDCIDNSNLYVNDVAIENRSWMNVTFKLTKGTLETEFIEQAKNKGLVALKGHRLVGGMRASIYNAMPVKGVQALTKFMVEFEESNTNYSN</sequence>
<comment type="pathway">
    <text evidence="2 12">Amino-acid biosynthesis; L-serine biosynthesis; L-serine from 3-phospho-D-glycerate: step 2/3.</text>
</comment>
<proteinExistence type="inferred from homology"/>
<evidence type="ECO:0000256" key="12">
    <source>
        <dbReference type="HAMAP-Rule" id="MF_00160"/>
    </source>
</evidence>
<dbReference type="EC" id="2.6.1.52" evidence="12"/>
<keyword evidence="9 12" id="KW-0718">Serine biosynthesis</keyword>
<evidence type="ECO:0000256" key="11">
    <source>
        <dbReference type="ARBA" id="ARBA00049007"/>
    </source>
</evidence>
<evidence type="ECO:0000256" key="6">
    <source>
        <dbReference type="ARBA" id="ARBA00022679"/>
    </source>
</evidence>
<dbReference type="NCBIfam" id="NF003764">
    <property type="entry name" value="PRK05355.1"/>
    <property type="match status" value="1"/>
</dbReference>
<comment type="pathway">
    <text evidence="1 12">Cofactor biosynthesis; pyridoxine 5'-phosphate biosynthesis; pyridoxine 5'-phosphate from D-erythrose 4-phosphate: step 3/5.</text>
</comment>
<dbReference type="FunFam" id="3.90.1150.10:FF:000006">
    <property type="entry name" value="Phosphoserine aminotransferase"/>
    <property type="match status" value="1"/>
</dbReference>
<dbReference type="InterPro" id="IPR000192">
    <property type="entry name" value="Aminotrans_V_dom"/>
</dbReference>
<keyword evidence="4 12" id="KW-0032">Aminotransferase</keyword>
<gene>
    <name evidence="12 14" type="primary">serC</name>
    <name evidence="14" type="ORF">D5R81_14780</name>
</gene>
<feature type="domain" description="Aminotransferase class V" evidence="13">
    <location>
        <begin position="4"/>
        <end position="353"/>
    </location>
</feature>
<feature type="binding site" evidence="12">
    <location>
        <position position="42"/>
    </location>
    <ligand>
        <name>L-glutamate</name>
        <dbReference type="ChEBI" id="CHEBI:29985"/>
    </ligand>
</feature>
<evidence type="ECO:0000256" key="8">
    <source>
        <dbReference type="ARBA" id="ARBA00023096"/>
    </source>
</evidence>
<dbReference type="InterPro" id="IPR022278">
    <property type="entry name" value="Pser_aminoTfrase"/>
</dbReference>
<comment type="caution">
    <text evidence="12">Lacks conserved residue(s) required for the propagation of feature annotation.</text>
</comment>
<comment type="subcellular location">
    <subcellularLocation>
        <location evidence="12">Cytoplasm</location>
    </subcellularLocation>
</comment>
<feature type="binding site" evidence="12">
    <location>
        <position position="102"/>
    </location>
    <ligand>
        <name>pyridoxal 5'-phosphate</name>
        <dbReference type="ChEBI" id="CHEBI:597326"/>
    </ligand>
</feature>
<dbReference type="InterPro" id="IPR015422">
    <property type="entry name" value="PyrdxlP-dep_Trfase_small"/>
</dbReference>
<keyword evidence="5 12" id="KW-0028">Amino-acid biosynthesis</keyword>
<dbReference type="EMBL" id="QYYH01000106">
    <property type="protein sequence ID" value="RJY10424.1"/>
    <property type="molecule type" value="Genomic_DNA"/>
</dbReference>
<dbReference type="GO" id="GO:0030170">
    <property type="term" value="F:pyridoxal phosphate binding"/>
    <property type="evidence" value="ECO:0007669"/>
    <property type="project" value="UniProtKB-UniRule"/>
</dbReference>
<keyword evidence="7 12" id="KW-0663">Pyridoxal phosphate</keyword>
<evidence type="ECO:0000256" key="3">
    <source>
        <dbReference type="ARBA" id="ARBA00006904"/>
    </source>
</evidence>
<dbReference type="UniPathway" id="UPA00244">
    <property type="reaction ID" value="UER00311"/>
</dbReference>
<comment type="similarity">
    <text evidence="3 12">Belongs to the class-V pyridoxal-phosphate-dependent aminotransferase family. SerC subfamily.</text>
</comment>
<feature type="binding site" evidence="12">
    <location>
        <position position="158"/>
    </location>
    <ligand>
        <name>pyridoxal 5'-phosphate</name>
        <dbReference type="ChEBI" id="CHEBI:597326"/>
    </ligand>
</feature>
<dbReference type="OrthoDB" id="9809412at2"/>
<evidence type="ECO:0000256" key="10">
    <source>
        <dbReference type="ARBA" id="ARBA00047630"/>
    </source>
</evidence>
<feature type="modified residue" description="N6-(pyridoxal phosphate)lysine" evidence="12">
    <location>
        <position position="201"/>
    </location>
</feature>
<feature type="binding site" evidence="12">
    <location>
        <begin position="242"/>
        <end position="243"/>
    </location>
    <ligand>
        <name>pyridoxal 5'-phosphate</name>
        <dbReference type="ChEBI" id="CHEBI:597326"/>
    </ligand>
</feature>
<dbReference type="Gene3D" id="3.40.640.10">
    <property type="entry name" value="Type I PLP-dependent aspartate aminotransferase-like (Major domain)"/>
    <property type="match status" value="1"/>
</dbReference>
<dbReference type="NCBIfam" id="TIGR01364">
    <property type="entry name" value="serC_1"/>
    <property type="match status" value="1"/>
</dbReference>
<dbReference type="GO" id="GO:0008615">
    <property type="term" value="P:pyridoxine biosynthetic process"/>
    <property type="evidence" value="ECO:0007669"/>
    <property type="project" value="UniProtKB-UniRule"/>
</dbReference>
<dbReference type="Gene3D" id="3.90.1150.10">
    <property type="entry name" value="Aspartate Aminotransferase, domain 1"/>
    <property type="match status" value="1"/>
</dbReference>
<dbReference type="InterPro" id="IPR015424">
    <property type="entry name" value="PyrdxlP-dep_Trfase"/>
</dbReference>
<dbReference type="Proteomes" id="UP000273022">
    <property type="component" value="Unassembled WGS sequence"/>
</dbReference>
<dbReference type="PANTHER" id="PTHR43247:SF1">
    <property type="entry name" value="PHOSPHOSERINE AMINOTRANSFERASE"/>
    <property type="match status" value="1"/>
</dbReference>
<keyword evidence="8 12" id="KW-0664">Pyridoxine biosynthesis</keyword>
<dbReference type="GO" id="GO:0004648">
    <property type="term" value="F:O-phospho-L-serine:2-oxoglutarate aminotransferase activity"/>
    <property type="evidence" value="ECO:0007669"/>
    <property type="project" value="UniProtKB-UniRule"/>
</dbReference>
<dbReference type="FunFam" id="3.40.640.10:FF:000010">
    <property type="entry name" value="Phosphoserine aminotransferase"/>
    <property type="match status" value="1"/>
</dbReference>
<name>A0A3A6TQG2_9GAMM</name>
<comment type="subunit">
    <text evidence="12">Homodimer.</text>
</comment>
<dbReference type="GO" id="GO:0005737">
    <property type="term" value="C:cytoplasm"/>
    <property type="evidence" value="ECO:0007669"/>
    <property type="project" value="UniProtKB-SubCell"/>
</dbReference>
<dbReference type="UniPathway" id="UPA00135">
    <property type="reaction ID" value="UER00197"/>
</dbReference>
<comment type="catalytic activity">
    <reaction evidence="10 12">
        <text>4-(phosphooxy)-L-threonine + 2-oxoglutarate = (R)-3-hydroxy-2-oxo-4-phosphooxybutanoate + L-glutamate</text>
        <dbReference type="Rhea" id="RHEA:16573"/>
        <dbReference type="ChEBI" id="CHEBI:16810"/>
        <dbReference type="ChEBI" id="CHEBI:29985"/>
        <dbReference type="ChEBI" id="CHEBI:58452"/>
        <dbReference type="ChEBI" id="CHEBI:58538"/>
        <dbReference type="EC" id="2.6.1.52"/>
    </reaction>
</comment>
<dbReference type="PANTHER" id="PTHR43247">
    <property type="entry name" value="PHOSPHOSERINE AMINOTRANSFERASE"/>
    <property type="match status" value="1"/>
</dbReference>
<dbReference type="SUPFAM" id="SSF53383">
    <property type="entry name" value="PLP-dependent transferases"/>
    <property type="match status" value="1"/>
</dbReference>
<comment type="cofactor">
    <cofactor evidence="12">
        <name>pyridoxal 5'-phosphate</name>
        <dbReference type="ChEBI" id="CHEBI:597326"/>
    </cofactor>
    <text evidence="12">Binds 1 pyridoxal phosphate per subunit.</text>
</comment>
<feature type="binding site" evidence="12">
    <location>
        <position position="200"/>
    </location>
    <ligand>
        <name>pyridoxal 5'-phosphate</name>
        <dbReference type="ChEBI" id="CHEBI:597326"/>
    </ligand>
</feature>
<keyword evidence="12" id="KW-0963">Cytoplasm</keyword>
<dbReference type="Pfam" id="PF00266">
    <property type="entry name" value="Aminotran_5"/>
    <property type="match status" value="1"/>
</dbReference>
<accession>A0A3A6TQG2</accession>
<dbReference type="InterPro" id="IPR015421">
    <property type="entry name" value="PyrdxlP-dep_Trfase_major"/>
</dbReference>
<reference evidence="14 15" key="1">
    <citation type="submission" date="2018-09" db="EMBL/GenBank/DDBJ databases">
        <title>Phylogeny of the Shewanellaceae, and recommendation for two new genera, Pseudoshewanella and Parashewanella.</title>
        <authorList>
            <person name="Wang G."/>
        </authorList>
    </citation>
    <scope>NUCLEOTIDE SEQUENCE [LARGE SCALE GENOMIC DNA]</scope>
    <source>
        <strain evidence="14 15">KCTC 22492</strain>
    </source>
</reference>
<evidence type="ECO:0000256" key="5">
    <source>
        <dbReference type="ARBA" id="ARBA00022605"/>
    </source>
</evidence>